<evidence type="ECO:0000313" key="3">
    <source>
        <dbReference type="EMBL" id="MEX3529854.1"/>
    </source>
</evidence>
<evidence type="ECO:0000256" key="1">
    <source>
        <dbReference type="ARBA" id="ARBA00023125"/>
    </source>
</evidence>
<dbReference type="PANTHER" id="PTHR30204">
    <property type="entry name" value="REDOX-CYCLING DRUG-SENSING TRANSCRIPTIONAL ACTIVATOR SOXR"/>
    <property type="match status" value="1"/>
</dbReference>
<dbReference type="InterPro" id="IPR000551">
    <property type="entry name" value="MerR-type_HTH_dom"/>
</dbReference>
<feature type="domain" description="HTH merR-type" evidence="2">
    <location>
        <begin position="1"/>
        <end position="69"/>
    </location>
</feature>
<dbReference type="Gene3D" id="1.25.10.10">
    <property type="entry name" value="Leucine-rich Repeat Variant"/>
    <property type="match status" value="1"/>
</dbReference>
<keyword evidence="4" id="KW-1185">Reference proteome</keyword>
<keyword evidence="1" id="KW-0238">DNA-binding</keyword>
<dbReference type="RefSeq" id="WP_368523074.1">
    <property type="nucleotide sequence ID" value="NZ_JAYWMA010000033.1"/>
</dbReference>
<dbReference type="PANTHER" id="PTHR30204:SF93">
    <property type="entry name" value="HTH MERR-TYPE DOMAIN-CONTAINING PROTEIN"/>
    <property type="match status" value="1"/>
</dbReference>
<sequence>MLIGEVAQRSGISARMLRHYDRIGLVTPSDRTTSGYREYSESDMRRLFHVEGLRSLGLSLAQITDVIDDRAFDPEAMIDHVIKRTREQITQGQELMQRLEDIHSTAPKTWADVLRTIGLVRGLESPSPSHRQQLALKAANPDRRNTSVLVEAMLRENTEDAAGALQWAIARSGDAAIPMLVQALGSSDNEQRRRAFDALVKIDTPVAGRVVMRLTKHEDLRIRNRAIFTRAQLGKKGSITALIGLIITGQYDVEAADALAELALSNGQVGHVMAALTKALKVAEPDARRRLVGALNDLPLDATKETLTSLLDDEDRATALTARFILDKQTKNNRA</sequence>
<dbReference type="SUPFAM" id="SSF48371">
    <property type="entry name" value="ARM repeat"/>
    <property type="match status" value="1"/>
</dbReference>
<accession>A0ABV3UZT5</accession>
<organism evidence="3 4">
    <name type="scientific">Corynebacterium xerosis</name>
    <dbReference type="NCBI Taxonomy" id="1725"/>
    <lineage>
        <taxon>Bacteria</taxon>
        <taxon>Bacillati</taxon>
        <taxon>Actinomycetota</taxon>
        <taxon>Actinomycetes</taxon>
        <taxon>Mycobacteriales</taxon>
        <taxon>Corynebacteriaceae</taxon>
        <taxon>Corynebacterium</taxon>
    </lineage>
</organism>
<gene>
    <name evidence="3" type="ORF">VVR64_12430</name>
</gene>
<dbReference type="Proteomes" id="UP001558353">
    <property type="component" value="Unassembled WGS sequence"/>
</dbReference>
<comment type="caution">
    <text evidence="3">The sequence shown here is derived from an EMBL/GenBank/DDBJ whole genome shotgun (WGS) entry which is preliminary data.</text>
</comment>
<dbReference type="InterPro" id="IPR047057">
    <property type="entry name" value="MerR_fam"/>
</dbReference>
<dbReference type="PROSITE" id="PS00552">
    <property type="entry name" value="HTH_MERR_1"/>
    <property type="match status" value="1"/>
</dbReference>
<protein>
    <submittedName>
        <fullName evidence="3">MerR family transcriptional regulator</fullName>
    </submittedName>
</protein>
<dbReference type="InterPro" id="IPR016024">
    <property type="entry name" value="ARM-type_fold"/>
</dbReference>
<evidence type="ECO:0000313" key="4">
    <source>
        <dbReference type="Proteomes" id="UP001558353"/>
    </source>
</evidence>
<dbReference type="Pfam" id="PF13411">
    <property type="entry name" value="MerR_1"/>
    <property type="match status" value="1"/>
</dbReference>
<dbReference type="Gene3D" id="1.10.1660.10">
    <property type="match status" value="1"/>
</dbReference>
<dbReference type="PROSITE" id="PS50937">
    <property type="entry name" value="HTH_MERR_2"/>
    <property type="match status" value="1"/>
</dbReference>
<dbReference type="Pfam" id="PF13646">
    <property type="entry name" value="HEAT_2"/>
    <property type="match status" value="1"/>
</dbReference>
<dbReference type="SMART" id="SM00422">
    <property type="entry name" value="HTH_MERR"/>
    <property type="match status" value="1"/>
</dbReference>
<proteinExistence type="predicted"/>
<dbReference type="SUPFAM" id="SSF46955">
    <property type="entry name" value="Putative DNA-binding domain"/>
    <property type="match status" value="1"/>
</dbReference>
<dbReference type="EMBL" id="JAYWMA010000033">
    <property type="protein sequence ID" value="MEX3529854.1"/>
    <property type="molecule type" value="Genomic_DNA"/>
</dbReference>
<reference evidence="3 4" key="1">
    <citation type="journal article" date="2024" name="Fungal Genet. Biol.">
        <title>The porcine skin microbiome exhibits broad fungal antagonism.</title>
        <authorList>
            <person name="De La Cruz K.F."/>
            <person name="Townsend E.C."/>
            <person name="Alex Cheong J.Z."/>
            <person name="Salamzade R."/>
            <person name="Liu A."/>
            <person name="Sandstrom S."/>
            <person name="Davila E."/>
            <person name="Huang L."/>
            <person name="Xu K.H."/>
            <person name="Wu S.Y."/>
            <person name="Meudt J.J."/>
            <person name="Shanmuganayagam D."/>
            <person name="Gibson A.L.F."/>
            <person name="Kalan L.R."/>
        </authorList>
    </citation>
    <scope>NUCLEOTIDE SEQUENCE [LARGE SCALE GENOMIC DNA]</scope>
    <source>
        <strain evidence="3 4">LK2569</strain>
    </source>
</reference>
<dbReference type="InterPro" id="IPR009061">
    <property type="entry name" value="DNA-bd_dom_put_sf"/>
</dbReference>
<dbReference type="InterPro" id="IPR011989">
    <property type="entry name" value="ARM-like"/>
</dbReference>
<evidence type="ECO:0000259" key="2">
    <source>
        <dbReference type="PROSITE" id="PS50937"/>
    </source>
</evidence>
<name>A0ABV3UZT5_9CORY</name>
<dbReference type="PRINTS" id="PR00040">
    <property type="entry name" value="HTHMERR"/>
</dbReference>